<dbReference type="PANTHER" id="PTHR13271">
    <property type="entry name" value="UNCHARACTERIZED PUTATIVE METHYLTRANSFERASE"/>
    <property type="match status" value="1"/>
</dbReference>
<feature type="domain" description="Rubisco LSMT substrate-binding" evidence="4">
    <location>
        <begin position="237"/>
        <end position="360"/>
    </location>
</feature>
<evidence type="ECO:0000313" key="6">
    <source>
        <dbReference type="Proteomes" id="UP000054558"/>
    </source>
</evidence>
<dbReference type="SUPFAM" id="SSF81822">
    <property type="entry name" value="RuBisCo LSMT C-terminal, substrate-binding domain"/>
    <property type="match status" value="1"/>
</dbReference>
<keyword evidence="6" id="KW-1185">Reference proteome</keyword>
<dbReference type="CDD" id="cd10527">
    <property type="entry name" value="SET_LSMT"/>
    <property type="match status" value="1"/>
</dbReference>
<dbReference type="InterPro" id="IPR036464">
    <property type="entry name" value="Rubisco_LSMT_subst-bd_sf"/>
</dbReference>
<dbReference type="OrthoDB" id="341421at2759"/>
<dbReference type="GO" id="GO:0032259">
    <property type="term" value="P:methylation"/>
    <property type="evidence" value="ECO:0007669"/>
    <property type="project" value="UniProtKB-KW"/>
</dbReference>
<dbReference type="PANTHER" id="PTHR13271:SF116">
    <property type="entry name" value="F21J9.27"/>
    <property type="match status" value="1"/>
</dbReference>
<protein>
    <submittedName>
        <fullName evidence="5">SET domain-containing protein</fullName>
    </submittedName>
</protein>
<dbReference type="OMA" id="PDTVGKH"/>
<dbReference type="InterPro" id="IPR046341">
    <property type="entry name" value="SET_dom_sf"/>
</dbReference>
<gene>
    <name evidence="5" type="ORF">KFL_003760110</name>
</gene>
<dbReference type="Gene3D" id="3.90.1410.10">
    <property type="entry name" value="set domain protein methyltransferase, domain 1"/>
    <property type="match status" value="1"/>
</dbReference>
<keyword evidence="2" id="KW-0808">Transferase</keyword>
<organism evidence="5 6">
    <name type="scientific">Klebsormidium nitens</name>
    <name type="common">Green alga</name>
    <name type="synonym">Ulothrix nitens</name>
    <dbReference type="NCBI Taxonomy" id="105231"/>
    <lineage>
        <taxon>Eukaryota</taxon>
        <taxon>Viridiplantae</taxon>
        <taxon>Streptophyta</taxon>
        <taxon>Klebsormidiophyceae</taxon>
        <taxon>Klebsormidiales</taxon>
        <taxon>Klebsormidiaceae</taxon>
        <taxon>Klebsormidium</taxon>
    </lineage>
</organism>
<keyword evidence="1" id="KW-0489">Methyltransferase</keyword>
<evidence type="ECO:0000256" key="2">
    <source>
        <dbReference type="ARBA" id="ARBA00022679"/>
    </source>
</evidence>
<proteinExistence type="predicted"/>
<dbReference type="STRING" id="105231.A0A1Y1II08"/>
<dbReference type="EMBL" id="DF237325">
    <property type="protein sequence ID" value="GAQ87778.1"/>
    <property type="molecule type" value="Genomic_DNA"/>
</dbReference>
<keyword evidence="3" id="KW-0949">S-adenosyl-L-methionine</keyword>
<evidence type="ECO:0000259" key="4">
    <source>
        <dbReference type="Pfam" id="PF09273"/>
    </source>
</evidence>
<dbReference type="Gene3D" id="3.90.1420.10">
    <property type="entry name" value="Rubisco LSMT, substrate-binding domain"/>
    <property type="match status" value="1"/>
</dbReference>
<accession>A0A1Y1II08</accession>
<sequence length="396" mass="42927">MIERVPDQLWGVKLGLKLLAERAKVKGEFWPYILNLPQKFSVPMFWAGNDIQALQYPPVIEQVKMRCRFLLNFAGRDLPELLSLPLFADGTLPHPFRGQPVDANALGWAMAAVSSRAFRVHGPTKPAALLPLVDMSNHSFEPTCRLQVAAPKDGVAPPPGMLEVVALTDLEPGSPLLLDYGPLRNDFLLLDYGFIIENNPHDRVDLRFDLNLLEAARVVGGVDGEQFGGGDQKRGNVAPWQQTVLTQLRLAGPQAQLQVGIGGPEFVEGRFMAALRTLYARTPADLKGKNLVQLQNPGPEGALGASNEKQVLHTVIGACAVALSRFPSTAKQDEELLEAGGLSEATETAIRFRLGKKRLLTAAIGELGRRLQDILAESGRAKTASGLAKKKGKGFG</sequence>
<reference evidence="5 6" key="1">
    <citation type="journal article" date="2014" name="Nat. Commun.">
        <title>Klebsormidium flaccidum genome reveals primary factors for plant terrestrial adaptation.</title>
        <authorList>
            <person name="Hori K."/>
            <person name="Maruyama F."/>
            <person name="Fujisawa T."/>
            <person name="Togashi T."/>
            <person name="Yamamoto N."/>
            <person name="Seo M."/>
            <person name="Sato S."/>
            <person name="Yamada T."/>
            <person name="Mori H."/>
            <person name="Tajima N."/>
            <person name="Moriyama T."/>
            <person name="Ikeuchi M."/>
            <person name="Watanabe M."/>
            <person name="Wada H."/>
            <person name="Kobayashi K."/>
            <person name="Saito M."/>
            <person name="Masuda T."/>
            <person name="Sasaki-Sekimoto Y."/>
            <person name="Mashiguchi K."/>
            <person name="Awai K."/>
            <person name="Shimojima M."/>
            <person name="Masuda S."/>
            <person name="Iwai M."/>
            <person name="Nobusawa T."/>
            <person name="Narise T."/>
            <person name="Kondo S."/>
            <person name="Saito H."/>
            <person name="Sato R."/>
            <person name="Murakawa M."/>
            <person name="Ihara Y."/>
            <person name="Oshima-Yamada Y."/>
            <person name="Ohtaka K."/>
            <person name="Satoh M."/>
            <person name="Sonobe K."/>
            <person name="Ishii M."/>
            <person name="Ohtani R."/>
            <person name="Kanamori-Sato M."/>
            <person name="Honoki R."/>
            <person name="Miyazaki D."/>
            <person name="Mochizuki H."/>
            <person name="Umetsu J."/>
            <person name="Higashi K."/>
            <person name="Shibata D."/>
            <person name="Kamiya Y."/>
            <person name="Sato N."/>
            <person name="Nakamura Y."/>
            <person name="Tabata S."/>
            <person name="Ida S."/>
            <person name="Kurokawa K."/>
            <person name="Ohta H."/>
        </authorList>
    </citation>
    <scope>NUCLEOTIDE SEQUENCE [LARGE SCALE GENOMIC DNA]</scope>
    <source>
        <strain evidence="5 6">NIES-2285</strain>
    </source>
</reference>
<evidence type="ECO:0000256" key="1">
    <source>
        <dbReference type="ARBA" id="ARBA00022603"/>
    </source>
</evidence>
<name>A0A1Y1II08_KLENI</name>
<dbReference type="GO" id="GO:0016279">
    <property type="term" value="F:protein-lysine N-methyltransferase activity"/>
    <property type="evidence" value="ECO:0000318"/>
    <property type="project" value="GO_Central"/>
</dbReference>
<evidence type="ECO:0000313" key="5">
    <source>
        <dbReference type="EMBL" id="GAQ87778.1"/>
    </source>
</evidence>
<dbReference type="Pfam" id="PF09273">
    <property type="entry name" value="Rubis-subs-bind"/>
    <property type="match status" value="1"/>
</dbReference>
<dbReference type="Proteomes" id="UP000054558">
    <property type="component" value="Unassembled WGS sequence"/>
</dbReference>
<dbReference type="InterPro" id="IPR015353">
    <property type="entry name" value="Rubisco_LSMT_subst-bd"/>
</dbReference>
<dbReference type="InterPro" id="IPR050600">
    <property type="entry name" value="SETD3_SETD6_MTase"/>
</dbReference>
<dbReference type="SUPFAM" id="SSF82199">
    <property type="entry name" value="SET domain"/>
    <property type="match status" value="1"/>
</dbReference>
<evidence type="ECO:0000256" key="3">
    <source>
        <dbReference type="ARBA" id="ARBA00022691"/>
    </source>
</evidence>
<dbReference type="AlphaFoldDB" id="A0A1Y1II08"/>